<evidence type="ECO:0000313" key="1">
    <source>
        <dbReference type="EMBL" id="GIY69492.1"/>
    </source>
</evidence>
<dbReference type="AlphaFoldDB" id="A0AAV4VH62"/>
<name>A0AAV4VH62_9ARAC</name>
<proteinExistence type="predicted"/>
<dbReference type="Proteomes" id="UP001054837">
    <property type="component" value="Unassembled WGS sequence"/>
</dbReference>
<keyword evidence="2" id="KW-1185">Reference proteome</keyword>
<dbReference type="EMBL" id="BPLQ01013040">
    <property type="protein sequence ID" value="GIY69492.1"/>
    <property type="molecule type" value="Genomic_DNA"/>
</dbReference>
<comment type="caution">
    <text evidence="1">The sequence shown here is derived from an EMBL/GenBank/DDBJ whole genome shotgun (WGS) entry which is preliminary data.</text>
</comment>
<organism evidence="1 2">
    <name type="scientific">Caerostris darwini</name>
    <dbReference type="NCBI Taxonomy" id="1538125"/>
    <lineage>
        <taxon>Eukaryota</taxon>
        <taxon>Metazoa</taxon>
        <taxon>Ecdysozoa</taxon>
        <taxon>Arthropoda</taxon>
        <taxon>Chelicerata</taxon>
        <taxon>Arachnida</taxon>
        <taxon>Araneae</taxon>
        <taxon>Araneomorphae</taxon>
        <taxon>Entelegynae</taxon>
        <taxon>Araneoidea</taxon>
        <taxon>Araneidae</taxon>
        <taxon>Caerostris</taxon>
    </lineage>
</organism>
<evidence type="ECO:0000313" key="2">
    <source>
        <dbReference type="Proteomes" id="UP001054837"/>
    </source>
</evidence>
<accession>A0AAV4VH62</accession>
<reference evidence="1 2" key="1">
    <citation type="submission" date="2021-06" db="EMBL/GenBank/DDBJ databases">
        <title>Caerostris darwini draft genome.</title>
        <authorList>
            <person name="Kono N."/>
            <person name="Arakawa K."/>
        </authorList>
    </citation>
    <scope>NUCLEOTIDE SEQUENCE [LARGE SCALE GENOMIC DNA]</scope>
</reference>
<gene>
    <name evidence="1" type="ORF">CDAR_207591</name>
</gene>
<sequence>MVSSVEKADDDSSLFEEGTYLASQHAFKHLGQRLWQEGVLSFDCAIQFRCLCMNGDPTLSLSMHSSAWIHFIQISSGNILIGRRKRL</sequence>
<protein>
    <submittedName>
        <fullName evidence="1">Uncharacterized protein</fullName>
    </submittedName>
</protein>